<dbReference type="EMBL" id="MNCJ02000332">
    <property type="protein sequence ID" value="KAF5754570.1"/>
    <property type="molecule type" value="Genomic_DNA"/>
</dbReference>
<proteinExistence type="predicted"/>
<comment type="caution">
    <text evidence="1">The sequence shown here is derived from an EMBL/GenBank/DDBJ whole genome shotgun (WGS) entry which is preliminary data.</text>
</comment>
<sequence>MCITWYKRGMKLRGVEGFSPEAIRRPDYRLRRRSVVERERVREGKRAEVCLFVLCLILWLGFENEDE</sequence>
<dbReference type="Proteomes" id="UP000215914">
    <property type="component" value="Unassembled WGS sequence"/>
</dbReference>
<protein>
    <submittedName>
        <fullName evidence="1">Uncharacterized protein</fullName>
    </submittedName>
</protein>
<evidence type="ECO:0000313" key="2">
    <source>
        <dbReference type="Proteomes" id="UP000215914"/>
    </source>
</evidence>
<accession>A0A9K3GT76</accession>
<dbReference type="Gramene" id="mRNA:HanXRQr2_Chr17g0792781">
    <property type="protein sequence ID" value="CDS:HanXRQr2_Chr17g0792781.1"/>
    <property type="gene ID" value="HanXRQr2_Chr17g0792781"/>
</dbReference>
<name>A0A9K3GT76_HELAN</name>
<reference evidence="1" key="1">
    <citation type="journal article" date="2017" name="Nature">
        <title>The sunflower genome provides insights into oil metabolism, flowering and Asterid evolution.</title>
        <authorList>
            <person name="Badouin H."/>
            <person name="Gouzy J."/>
            <person name="Grassa C.J."/>
            <person name="Murat F."/>
            <person name="Staton S.E."/>
            <person name="Cottret L."/>
            <person name="Lelandais-Briere C."/>
            <person name="Owens G.L."/>
            <person name="Carrere S."/>
            <person name="Mayjonade B."/>
            <person name="Legrand L."/>
            <person name="Gill N."/>
            <person name="Kane N.C."/>
            <person name="Bowers J.E."/>
            <person name="Hubner S."/>
            <person name="Bellec A."/>
            <person name="Berard A."/>
            <person name="Berges H."/>
            <person name="Blanchet N."/>
            <person name="Boniface M.C."/>
            <person name="Brunel D."/>
            <person name="Catrice O."/>
            <person name="Chaidir N."/>
            <person name="Claudel C."/>
            <person name="Donnadieu C."/>
            <person name="Faraut T."/>
            <person name="Fievet G."/>
            <person name="Helmstetter N."/>
            <person name="King M."/>
            <person name="Knapp S.J."/>
            <person name="Lai Z."/>
            <person name="Le Paslier M.C."/>
            <person name="Lippi Y."/>
            <person name="Lorenzon L."/>
            <person name="Mandel J.R."/>
            <person name="Marage G."/>
            <person name="Marchand G."/>
            <person name="Marquand E."/>
            <person name="Bret-Mestries E."/>
            <person name="Morien E."/>
            <person name="Nambeesan S."/>
            <person name="Nguyen T."/>
            <person name="Pegot-Espagnet P."/>
            <person name="Pouilly N."/>
            <person name="Raftis F."/>
            <person name="Sallet E."/>
            <person name="Schiex T."/>
            <person name="Thomas J."/>
            <person name="Vandecasteele C."/>
            <person name="Vares D."/>
            <person name="Vear F."/>
            <person name="Vautrin S."/>
            <person name="Crespi M."/>
            <person name="Mangin B."/>
            <person name="Burke J.M."/>
            <person name="Salse J."/>
            <person name="Munos S."/>
            <person name="Vincourt P."/>
            <person name="Rieseberg L.H."/>
            <person name="Langlade N.B."/>
        </authorList>
    </citation>
    <scope>NUCLEOTIDE SEQUENCE</scope>
    <source>
        <tissue evidence="1">Leaves</tissue>
    </source>
</reference>
<organism evidence="1 2">
    <name type="scientific">Helianthus annuus</name>
    <name type="common">Common sunflower</name>
    <dbReference type="NCBI Taxonomy" id="4232"/>
    <lineage>
        <taxon>Eukaryota</taxon>
        <taxon>Viridiplantae</taxon>
        <taxon>Streptophyta</taxon>
        <taxon>Embryophyta</taxon>
        <taxon>Tracheophyta</taxon>
        <taxon>Spermatophyta</taxon>
        <taxon>Magnoliopsida</taxon>
        <taxon>eudicotyledons</taxon>
        <taxon>Gunneridae</taxon>
        <taxon>Pentapetalae</taxon>
        <taxon>asterids</taxon>
        <taxon>campanulids</taxon>
        <taxon>Asterales</taxon>
        <taxon>Asteraceae</taxon>
        <taxon>Asteroideae</taxon>
        <taxon>Heliantheae alliance</taxon>
        <taxon>Heliantheae</taxon>
        <taxon>Helianthus</taxon>
    </lineage>
</organism>
<dbReference type="AlphaFoldDB" id="A0A9K3GT76"/>
<evidence type="ECO:0000313" key="1">
    <source>
        <dbReference type="EMBL" id="KAF5754570.1"/>
    </source>
</evidence>
<gene>
    <name evidence="1" type="ORF">HanXRQr2_Chr17g0792781</name>
</gene>
<reference evidence="1" key="2">
    <citation type="submission" date="2020-06" db="EMBL/GenBank/DDBJ databases">
        <title>Helianthus annuus Genome sequencing and assembly Release 2.</title>
        <authorList>
            <person name="Gouzy J."/>
            <person name="Langlade N."/>
            <person name="Munos S."/>
        </authorList>
    </citation>
    <scope>NUCLEOTIDE SEQUENCE</scope>
    <source>
        <tissue evidence="1">Leaves</tissue>
    </source>
</reference>
<keyword evidence="2" id="KW-1185">Reference proteome</keyword>